<organism evidence="1 2">
    <name type="scientific">Marispirochaeta aestuarii</name>
    <dbReference type="NCBI Taxonomy" id="1963862"/>
    <lineage>
        <taxon>Bacteria</taxon>
        <taxon>Pseudomonadati</taxon>
        <taxon>Spirochaetota</taxon>
        <taxon>Spirochaetia</taxon>
        <taxon>Spirochaetales</taxon>
        <taxon>Spirochaetaceae</taxon>
        <taxon>Marispirochaeta</taxon>
    </lineage>
</organism>
<sequence length="402" mass="44159">MKNKLYLRLFFALGILLWAGMFLCAQEAEEDPLVGAFRENFSRANDETKLDILRDSVNYGSDQMGPLYRQALEYVVNNSDNLVQNVRLQQLALVSAQLAGLSGYKPAAVPLWELFEVYSETGVRIAVLDALKAQKLGSEQIFLSLNRWIERQISVFRAGGGINTQVVSEAVLTLSGYRDPRSFPQLLSLTVLGLSQEISSRAQAGLNSLEGDYARMAREVIEGYPPEEKLVALRTAVNRDDLTAEQRASVCMAALEVGNNLAVSDPANAGTIRELRGLAVRVLRELRWAEASGLIIQHFDLCIQELDRGIGSKSALLEAIAALGAMGTREAAVRLALYLDVINSFVENNQGYDEQITLAVVRNLGELKSKAGLNALLYLGYLDYSKTIRDAGEEARLAILGQ</sequence>
<dbReference type="AlphaFoldDB" id="A0A1Y1RWG2"/>
<name>A0A1Y1RWG2_9SPIO</name>
<dbReference type="EMBL" id="MWQY01000013">
    <property type="protein sequence ID" value="ORC34507.1"/>
    <property type="molecule type" value="Genomic_DNA"/>
</dbReference>
<dbReference type="OrthoDB" id="370161at2"/>
<evidence type="ECO:0000313" key="2">
    <source>
        <dbReference type="Proteomes" id="UP000192343"/>
    </source>
</evidence>
<evidence type="ECO:0008006" key="3">
    <source>
        <dbReference type="Google" id="ProtNLM"/>
    </source>
</evidence>
<accession>A0A1Y1RWG2</accession>
<comment type="caution">
    <text evidence="1">The sequence shown here is derived from an EMBL/GenBank/DDBJ whole genome shotgun (WGS) entry which is preliminary data.</text>
</comment>
<dbReference type="RefSeq" id="WP_083051362.1">
    <property type="nucleotide sequence ID" value="NZ_CAXXQO010000004.1"/>
</dbReference>
<evidence type="ECO:0000313" key="1">
    <source>
        <dbReference type="EMBL" id="ORC34507.1"/>
    </source>
</evidence>
<gene>
    <name evidence="1" type="ORF">B4O97_12770</name>
</gene>
<dbReference type="STRING" id="1963862.B4O97_12770"/>
<protein>
    <recommendedName>
        <fullName evidence="3">HEAT repeat domain-containing protein</fullName>
    </recommendedName>
</protein>
<reference evidence="1 2" key="1">
    <citation type="submission" date="2017-03" db="EMBL/GenBank/DDBJ databases">
        <title>Draft Genome sequence of Marispirochaeta sp. strain JC444.</title>
        <authorList>
            <person name="Shivani Y."/>
            <person name="Subhash Y."/>
            <person name="Sasikala C."/>
            <person name="Ramana C."/>
        </authorList>
    </citation>
    <scope>NUCLEOTIDE SEQUENCE [LARGE SCALE GENOMIC DNA]</scope>
    <source>
        <strain evidence="1 2">JC444</strain>
    </source>
</reference>
<keyword evidence="2" id="KW-1185">Reference proteome</keyword>
<dbReference type="Proteomes" id="UP000192343">
    <property type="component" value="Unassembled WGS sequence"/>
</dbReference>
<proteinExistence type="predicted"/>